<reference evidence="3" key="1">
    <citation type="submission" date="2013-07" db="EMBL/GenBank/DDBJ databases">
        <authorList>
            <consortium name="The Broad Institute Genome Sequencing Platform"/>
            <person name="Cuomo C."/>
            <person name="Litvintseva A."/>
            <person name="Chen Y."/>
            <person name="Heitman J."/>
            <person name="Sun S."/>
            <person name="Springer D."/>
            <person name="Dromer F."/>
            <person name="Young S.K."/>
            <person name="Zeng Q."/>
            <person name="Gargeya S."/>
            <person name="Fitzgerald M."/>
            <person name="Abouelleil A."/>
            <person name="Alvarado L."/>
            <person name="Berlin A.M."/>
            <person name="Chapman S.B."/>
            <person name="Dewar J."/>
            <person name="Goldberg J."/>
            <person name="Griggs A."/>
            <person name="Gujja S."/>
            <person name="Hansen M."/>
            <person name="Howarth C."/>
            <person name="Imamovic A."/>
            <person name="Larimer J."/>
            <person name="McCowan C."/>
            <person name="Murphy C."/>
            <person name="Pearson M."/>
            <person name="Priest M."/>
            <person name="Roberts A."/>
            <person name="Saif S."/>
            <person name="Shea T."/>
            <person name="Sykes S."/>
            <person name="Wortman J."/>
            <person name="Nusbaum C."/>
            <person name="Birren B."/>
        </authorList>
    </citation>
    <scope>NUCLEOTIDE SEQUENCE</scope>
    <source>
        <strain evidence="3">CBS 10117</strain>
    </source>
</reference>
<organism evidence="3 4">
    <name type="scientific">Kwoniella dejecticola CBS 10117</name>
    <dbReference type="NCBI Taxonomy" id="1296121"/>
    <lineage>
        <taxon>Eukaryota</taxon>
        <taxon>Fungi</taxon>
        <taxon>Dikarya</taxon>
        <taxon>Basidiomycota</taxon>
        <taxon>Agaricomycotina</taxon>
        <taxon>Tremellomycetes</taxon>
        <taxon>Tremellales</taxon>
        <taxon>Cryptococcaceae</taxon>
        <taxon>Kwoniella</taxon>
    </lineage>
</organism>
<dbReference type="Gene3D" id="2.80.10.50">
    <property type="match status" value="1"/>
</dbReference>
<evidence type="ECO:0000259" key="2">
    <source>
        <dbReference type="Pfam" id="PF00652"/>
    </source>
</evidence>
<gene>
    <name evidence="3" type="ORF">I303_100672</name>
</gene>
<keyword evidence="4" id="KW-1185">Reference proteome</keyword>
<keyword evidence="1" id="KW-0732">Signal</keyword>
<feature type="domain" description="Ricin B lectin" evidence="2">
    <location>
        <begin position="59"/>
        <end position="159"/>
    </location>
</feature>
<dbReference type="GeneID" id="28964375"/>
<evidence type="ECO:0000256" key="1">
    <source>
        <dbReference type="SAM" id="SignalP"/>
    </source>
</evidence>
<dbReference type="Proteomes" id="UP000078595">
    <property type="component" value="Chromosome 1"/>
</dbReference>
<reference evidence="3" key="2">
    <citation type="submission" date="2024-02" db="EMBL/GenBank/DDBJ databases">
        <title>Comparative genomics of Cryptococcus and Kwoniella reveals pathogenesis evolution and contrasting modes of karyotype evolution via chromosome fusion or intercentromeric recombination.</title>
        <authorList>
            <person name="Coelho M.A."/>
            <person name="David-Palma M."/>
            <person name="Shea T."/>
            <person name="Bowers K."/>
            <person name="McGinley-Smith S."/>
            <person name="Mohammad A.W."/>
            <person name="Gnirke A."/>
            <person name="Yurkov A.M."/>
            <person name="Nowrousian M."/>
            <person name="Sun S."/>
            <person name="Cuomo C.A."/>
            <person name="Heitman J."/>
        </authorList>
    </citation>
    <scope>NUCLEOTIDE SEQUENCE</scope>
    <source>
        <strain evidence="3">CBS 10117</strain>
    </source>
</reference>
<dbReference type="InterPro" id="IPR000772">
    <property type="entry name" value="Ricin_B_lectin"/>
</dbReference>
<dbReference type="InterPro" id="IPR035992">
    <property type="entry name" value="Ricin_B-like_lectins"/>
</dbReference>
<dbReference type="AlphaFoldDB" id="A0AAJ8KH26"/>
<proteinExistence type="predicted"/>
<dbReference type="SUPFAM" id="SSF50370">
    <property type="entry name" value="Ricin B-like lectins"/>
    <property type="match status" value="1"/>
</dbReference>
<dbReference type="CDD" id="cd00161">
    <property type="entry name" value="beta-trefoil_Ricin-like"/>
    <property type="match status" value="1"/>
</dbReference>
<sequence>MYFLAAILPLLALTTSISASPIQKRYNGVKIQSSRNDLCLSPLPQPQLRGDNATETTYADGDKVGVTDCADAQVWDINPGSGSIVLTGTNFALDAGTGTDNNEEVKLWTSYPGLFQQTWYFTTDNRIAITGGDQCLDQGNDEEGTQTWQCTTGNTNQEWHVFYPADNGEDNGDGNGEASS</sequence>
<dbReference type="Pfam" id="PF00652">
    <property type="entry name" value="Ricin_B_lectin"/>
    <property type="match status" value="1"/>
</dbReference>
<dbReference type="PROSITE" id="PS50231">
    <property type="entry name" value="RICIN_B_LECTIN"/>
    <property type="match status" value="1"/>
</dbReference>
<evidence type="ECO:0000313" key="3">
    <source>
        <dbReference type="EMBL" id="WWC58137.1"/>
    </source>
</evidence>
<evidence type="ECO:0000313" key="4">
    <source>
        <dbReference type="Proteomes" id="UP000078595"/>
    </source>
</evidence>
<dbReference type="KEGG" id="kdj:28964375"/>
<accession>A0AAJ8KH26</accession>
<protein>
    <recommendedName>
        <fullName evidence="2">Ricin B lectin domain-containing protein</fullName>
    </recommendedName>
</protein>
<feature type="signal peptide" evidence="1">
    <location>
        <begin position="1"/>
        <end position="19"/>
    </location>
</feature>
<name>A0AAJ8KH26_9TREE</name>
<feature type="chain" id="PRO_5042511028" description="Ricin B lectin domain-containing protein" evidence="1">
    <location>
        <begin position="20"/>
        <end position="180"/>
    </location>
</feature>
<dbReference type="RefSeq" id="XP_065824238.1">
    <property type="nucleotide sequence ID" value="XM_065968166.1"/>
</dbReference>
<dbReference type="EMBL" id="CP144530">
    <property type="protein sequence ID" value="WWC58137.1"/>
    <property type="molecule type" value="Genomic_DNA"/>
</dbReference>